<accession>A0A2X0LYE5</accession>
<dbReference type="SMART" id="SM00829">
    <property type="entry name" value="PKS_ER"/>
    <property type="match status" value="1"/>
</dbReference>
<dbReference type="InterPro" id="IPR036291">
    <property type="entry name" value="NAD(P)-bd_dom_sf"/>
</dbReference>
<dbReference type="Gene3D" id="3.90.180.10">
    <property type="entry name" value="Medium-chain alcohol dehydrogenases, catalytic domain"/>
    <property type="match status" value="1"/>
</dbReference>
<proteinExistence type="predicted"/>
<protein>
    <submittedName>
        <fullName evidence="3">BQ5605_C002g01283 protein</fullName>
    </submittedName>
</protein>
<feature type="region of interest" description="Disordered" evidence="1">
    <location>
        <begin position="1"/>
        <end position="28"/>
    </location>
</feature>
<dbReference type="STRING" id="796604.A0A2X0LYE5"/>
<dbReference type="InterPro" id="IPR011032">
    <property type="entry name" value="GroES-like_sf"/>
</dbReference>
<keyword evidence="4" id="KW-1185">Reference proteome</keyword>
<organism evidence="3 4">
    <name type="scientific">Microbotryum silenes-dioicae</name>
    <dbReference type="NCBI Taxonomy" id="796604"/>
    <lineage>
        <taxon>Eukaryota</taxon>
        <taxon>Fungi</taxon>
        <taxon>Dikarya</taxon>
        <taxon>Basidiomycota</taxon>
        <taxon>Pucciniomycotina</taxon>
        <taxon>Microbotryomycetes</taxon>
        <taxon>Microbotryales</taxon>
        <taxon>Microbotryaceae</taxon>
        <taxon>Microbotryum</taxon>
    </lineage>
</organism>
<dbReference type="Gene3D" id="3.40.50.720">
    <property type="entry name" value="NAD(P)-binding Rossmann-like Domain"/>
    <property type="match status" value="1"/>
</dbReference>
<dbReference type="PANTHER" id="PTHR11695:SF294">
    <property type="entry name" value="RETICULON-4-INTERACTING PROTEIN 1, MITOCHONDRIAL"/>
    <property type="match status" value="1"/>
</dbReference>
<reference evidence="3 4" key="1">
    <citation type="submission" date="2016-11" db="EMBL/GenBank/DDBJ databases">
        <authorList>
            <person name="Jaros S."/>
            <person name="Januszkiewicz K."/>
            <person name="Wedrychowicz H."/>
        </authorList>
    </citation>
    <scope>NUCLEOTIDE SEQUENCE [LARGE SCALE GENOMIC DNA]</scope>
</reference>
<dbReference type="InterPro" id="IPR050700">
    <property type="entry name" value="YIM1/Zinc_Alcohol_DH_Fams"/>
</dbReference>
<dbReference type="PANTHER" id="PTHR11695">
    <property type="entry name" value="ALCOHOL DEHYDROGENASE RELATED"/>
    <property type="match status" value="1"/>
</dbReference>
<feature type="compositionally biased region" description="Low complexity" evidence="1">
    <location>
        <begin position="16"/>
        <end position="28"/>
    </location>
</feature>
<evidence type="ECO:0000313" key="3">
    <source>
        <dbReference type="EMBL" id="SGY31940.1"/>
    </source>
</evidence>
<dbReference type="GO" id="GO:0016491">
    <property type="term" value="F:oxidoreductase activity"/>
    <property type="evidence" value="ECO:0007669"/>
    <property type="project" value="InterPro"/>
</dbReference>
<evidence type="ECO:0000256" key="1">
    <source>
        <dbReference type="SAM" id="MobiDB-lite"/>
    </source>
</evidence>
<dbReference type="InterPro" id="IPR020843">
    <property type="entry name" value="ER"/>
</dbReference>
<dbReference type="SUPFAM" id="SSF51735">
    <property type="entry name" value="NAD(P)-binding Rossmann-fold domains"/>
    <property type="match status" value="1"/>
</dbReference>
<sequence>MAAMKEPSSTQAPHCSASPSSSSTAAGPSFTAWTHATPPFGSTLRKHTFKPPTLSPTQLLIEVDRAAVNPVDVQIANSSVFKLAALSYPKGIGEDYAGIVIAQGREVIEFAVGDTVLGFYLTALGKPWEGALSQVRIVEASSAVIKYSPSAKLSPTEAASFPLVFQTAVTALTPPYTPKLDSFRPSIVVLGGSSGVGIYAIQYAKSELGAPKIVATCSGKNAEFVRSLGANHVIDYISESILEGLLKHRPAEGYTTILDCVGGTALLPHLGQLLTHADGSSGHPGGGYITIVGDATDSERIGGATVYWYSPRMVWRSLWSWYGLSSKWRYSCISLKASKDKLHKGVELIQDKGIKVVVDSEYEFDDVEKAFKKLRTRRARGKIVIKVKANSDRL</sequence>
<evidence type="ECO:0000313" key="4">
    <source>
        <dbReference type="Proteomes" id="UP000249464"/>
    </source>
</evidence>
<evidence type="ECO:0000259" key="2">
    <source>
        <dbReference type="SMART" id="SM00829"/>
    </source>
</evidence>
<dbReference type="EMBL" id="FQNC01000041">
    <property type="protein sequence ID" value="SGY31940.1"/>
    <property type="molecule type" value="Genomic_DNA"/>
</dbReference>
<dbReference type="Proteomes" id="UP000249464">
    <property type="component" value="Unassembled WGS sequence"/>
</dbReference>
<dbReference type="SUPFAM" id="SSF50129">
    <property type="entry name" value="GroES-like"/>
    <property type="match status" value="1"/>
</dbReference>
<name>A0A2X0LYE5_9BASI</name>
<dbReference type="AlphaFoldDB" id="A0A2X0LYE5"/>
<feature type="domain" description="Enoyl reductase (ER)" evidence="2">
    <location>
        <begin position="41"/>
        <end position="385"/>
    </location>
</feature>
<dbReference type="InterPro" id="IPR013154">
    <property type="entry name" value="ADH-like_N"/>
</dbReference>
<dbReference type="Pfam" id="PF13602">
    <property type="entry name" value="ADH_zinc_N_2"/>
    <property type="match status" value="1"/>
</dbReference>
<dbReference type="Pfam" id="PF08240">
    <property type="entry name" value="ADH_N"/>
    <property type="match status" value="1"/>
</dbReference>
<gene>
    <name evidence="3" type="primary">BQ5605_C002g01283</name>
    <name evidence="3" type="ORF">BQ5605_C002G01283</name>
</gene>